<evidence type="ECO:0000313" key="2">
    <source>
        <dbReference type="Proteomes" id="UP000218209"/>
    </source>
</evidence>
<sequence length="113" mass="12625">MMGPHRLMRARELSRATSITRRQYSSGAALMLSDAHMNRTWSMSIPDAFHTSMKYSPTTRIFLRSPPSLSLSAANQSATQNTKSQPEEVNLLTLTAFWMPCAMCMRPDGSKPS</sequence>
<gene>
    <name evidence="1" type="ORF">BU14_0231s0017</name>
</gene>
<name>A0A1X6P4J3_PORUM</name>
<proteinExistence type="predicted"/>
<accession>A0A1X6P4J3</accession>
<evidence type="ECO:0000313" key="1">
    <source>
        <dbReference type="EMBL" id="OSX75563.1"/>
    </source>
</evidence>
<dbReference type="Proteomes" id="UP000218209">
    <property type="component" value="Unassembled WGS sequence"/>
</dbReference>
<dbReference type="EMBL" id="KV918899">
    <property type="protein sequence ID" value="OSX75563.1"/>
    <property type="molecule type" value="Genomic_DNA"/>
</dbReference>
<reference evidence="1 2" key="1">
    <citation type="submission" date="2017-03" db="EMBL/GenBank/DDBJ databases">
        <title>WGS assembly of Porphyra umbilicalis.</title>
        <authorList>
            <person name="Brawley S.H."/>
            <person name="Blouin N.A."/>
            <person name="Ficko-Blean E."/>
            <person name="Wheeler G.L."/>
            <person name="Lohr M."/>
            <person name="Goodson H.V."/>
            <person name="Jenkins J.W."/>
            <person name="Blaby-Haas C.E."/>
            <person name="Helliwell K.E."/>
            <person name="Chan C."/>
            <person name="Marriage T."/>
            <person name="Bhattacharya D."/>
            <person name="Klein A.S."/>
            <person name="Badis Y."/>
            <person name="Brodie J."/>
            <person name="Cao Y."/>
            <person name="Collen J."/>
            <person name="Dittami S.M."/>
            <person name="Gachon C.M."/>
            <person name="Green B.R."/>
            <person name="Karpowicz S."/>
            <person name="Kim J.W."/>
            <person name="Kudahl U."/>
            <person name="Lin S."/>
            <person name="Michel G."/>
            <person name="Mittag M."/>
            <person name="Olson B.J."/>
            <person name="Pangilinan J."/>
            <person name="Peng Y."/>
            <person name="Qiu H."/>
            <person name="Shu S."/>
            <person name="Singer J.T."/>
            <person name="Smith A.G."/>
            <person name="Sprecher B.N."/>
            <person name="Wagner V."/>
            <person name="Wang W."/>
            <person name="Wang Z.-Y."/>
            <person name="Yan J."/>
            <person name="Yarish C."/>
            <person name="Zoeuner-Riek S."/>
            <person name="Zhuang Y."/>
            <person name="Zou Y."/>
            <person name="Lindquist E.A."/>
            <person name="Grimwood J."/>
            <person name="Barry K."/>
            <person name="Rokhsar D.S."/>
            <person name="Schmutz J."/>
            <person name="Stiller J.W."/>
            <person name="Grossman A.R."/>
            <person name="Prochnik S.E."/>
        </authorList>
    </citation>
    <scope>NUCLEOTIDE SEQUENCE [LARGE SCALE GENOMIC DNA]</scope>
    <source>
        <strain evidence="1">4086291</strain>
    </source>
</reference>
<dbReference type="AlphaFoldDB" id="A0A1X6P4J3"/>
<keyword evidence="2" id="KW-1185">Reference proteome</keyword>
<organism evidence="1 2">
    <name type="scientific">Porphyra umbilicalis</name>
    <name type="common">Purple laver</name>
    <name type="synonym">Red alga</name>
    <dbReference type="NCBI Taxonomy" id="2786"/>
    <lineage>
        <taxon>Eukaryota</taxon>
        <taxon>Rhodophyta</taxon>
        <taxon>Bangiophyceae</taxon>
        <taxon>Bangiales</taxon>
        <taxon>Bangiaceae</taxon>
        <taxon>Porphyra</taxon>
    </lineage>
</organism>
<protein>
    <submittedName>
        <fullName evidence="1">Uncharacterized protein</fullName>
    </submittedName>
</protein>